<organism evidence="1 2">
    <name type="scientific">Hypsizygus marmoreus</name>
    <name type="common">White beech mushroom</name>
    <name type="synonym">Agaricus marmoreus</name>
    <dbReference type="NCBI Taxonomy" id="39966"/>
    <lineage>
        <taxon>Eukaryota</taxon>
        <taxon>Fungi</taxon>
        <taxon>Dikarya</taxon>
        <taxon>Basidiomycota</taxon>
        <taxon>Agaricomycotina</taxon>
        <taxon>Agaricomycetes</taxon>
        <taxon>Agaricomycetidae</taxon>
        <taxon>Agaricales</taxon>
        <taxon>Tricholomatineae</taxon>
        <taxon>Lyophyllaceae</taxon>
        <taxon>Hypsizygus</taxon>
    </lineage>
</organism>
<proteinExistence type="predicted"/>
<reference evidence="1" key="1">
    <citation type="submission" date="2018-04" db="EMBL/GenBank/DDBJ databases">
        <title>Whole genome sequencing of Hypsizygus marmoreus.</title>
        <authorList>
            <person name="Choi I.-G."/>
            <person name="Min B."/>
            <person name="Kim J.-G."/>
            <person name="Kim S."/>
            <person name="Oh Y.-L."/>
            <person name="Kong W.-S."/>
            <person name="Park H."/>
            <person name="Jeong J."/>
            <person name="Song E.-S."/>
        </authorList>
    </citation>
    <scope>NUCLEOTIDE SEQUENCE [LARGE SCALE GENOMIC DNA]</scope>
    <source>
        <strain evidence="1">51987-8</strain>
    </source>
</reference>
<gene>
    <name evidence="1" type="ORF">Hypma_012702</name>
</gene>
<sequence length="73" mass="8047">MRVDEVNENAGSYHQDSAIIGYDQCSSHKKRNTCKCPSRSHDISDVNPTLASLSSPRCLAPIYVPSTFPLHSL</sequence>
<dbReference type="Proteomes" id="UP000076154">
    <property type="component" value="Unassembled WGS sequence"/>
</dbReference>
<feature type="non-terminal residue" evidence="1">
    <location>
        <position position="73"/>
    </location>
</feature>
<accession>A0A369JGN4</accession>
<comment type="caution">
    <text evidence="1">The sequence shown here is derived from an EMBL/GenBank/DDBJ whole genome shotgun (WGS) entry which is preliminary data.</text>
</comment>
<evidence type="ECO:0000313" key="1">
    <source>
        <dbReference type="EMBL" id="RDB20360.1"/>
    </source>
</evidence>
<dbReference type="AlphaFoldDB" id="A0A369JGN4"/>
<name>A0A369JGN4_HYPMA</name>
<protein>
    <submittedName>
        <fullName evidence="1">Uncharacterized protein</fullName>
    </submittedName>
</protein>
<dbReference type="EMBL" id="LUEZ02000069">
    <property type="protein sequence ID" value="RDB20360.1"/>
    <property type="molecule type" value="Genomic_DNA"/>
</dbReference>
<dbReference type="InParanoid" id="A0A369JGN4"/>
<keyword evidence="2" id="KW-1185">Reference proteome</keyword>
<evidence type="ECO:0000313" key="2">
    <source>
        <dbReference type="Proteomes" id="UP000076154"/>
    </source>
</evidence>